<feature type="region of interest" description="Disordered" evidence="9">
    <location>
        <begin position="173"/>
        <end position="205"/>
    </location>
</feature>
<evidence type="ECO:0000313" key="14">
    <source>
        <dbReference type="WormBase" id="SRAE_0000039800"/>
    </source>
</evidence>
<protein>
    <submittedName>
        <fullName evidence="11 13">Zinc finger, nanos-type domain-containing protein</fullName>
    </submittedName>
</protein>
<dbReference type="WormBase" id="SRAE_0000039800">
    <property type="protein sequence ID" value="SRP06812"/>
    <property type="gene ID" value="WBGene00256142"/>
</dbReference>
<accession>A0A090KZK1</accession>
<dbReference type="PANTHER" id="PTHR12887">
    <property type="entry name" value="NANOS PROTEIN"/>
    <property type="match status" value="1"/>
</dbReference>
<dbReference type="EMBL" id="LN609406">
    <property type="protein sequence ID" value="CEF61272.1"/>
    <property type="molecule type" value="Genomic_DNA"/>
</dbReference>
<feature type="domain" description="Nanos-type" evidence="10">
    <location>
        <begin position="211"/>
        <end position="279"/>
    </location>
</feature>
<dbReference type="Proteomes" id="UP000035682">
    <property type="component" value="Unplaced"/>
</dbReference>
<evidence type="ECO:0000256" key="5">
    <source>
        <dbReference type="ARBA" id="ARBA00022833"/>
    </source>
</evidence>
<evidence type="ECO:0000256" key="9">
    <source>
        <dbReference type="SAM" id="MobiDB-lite"/>
    </source>
</evidence>
<evidence type="ECO:0000256" key="2">
    <source>
        <dbReference type="ARBA" id="ARBA00022490"/>
    </source>
</evidence>
<gene>
    <name evidence="11 13 14" type="ORF">SRAE_0000039800</name>
</gene>
<evidence type="ECO:0000256" key="4">
    <source>
        <dbReference type="ARBA" id="ARBA00022771"/>
    </source>
</evidence>
<comment type="subcellular location">
    <subcellularLocation>
        <location evidence="1">Cytoplasm</location>
    </subcellularLocation>
</comment>
<reference evidence="13" key="3">
    <citation type="submission" date="2020-12" db="UniProtKB">
        <authorList>
            <consortium name="WormBaseParasite"/>
        </authorList>
    </citation>
    <scope>IDENTIFICATION</scope>
</reference>
<reference evidence="11" key="1">
    <citation type="submission" date="2014-09" db="EMBL/GenBank/DDBJ databases">
        <authorList>
            <person name="Aslett A.Martin."/>
        </authorList>
    </citation>
    <scope>NUCLEOTIDE SEQUENCE</scope>
    <source>
        <strain evidence="11">ED321 Heterogonic</strain>
    </source>
</reference>
<dbReference type="GO" id="GO:0008270">
    <property type="term" value="F:zinc ion binding"/>
    <property type="evidence" value="ECO:0007669"/>
    <property type="project" value="UniProtKB-KW"/>
</dbReference>
<evidence type="ECO:0000259" key="10">
    <source>
        <dbReference type="PROSITE" id="PS51522"/>
    </source>
</evidence>
<sequence length="285" mass="32198">MYSYEYDLKPLDFCDTSFSLKNSLKKYETSECERLIQASFHASFKDDDVLPSSFDSVFDLSIFSESQSQSVSKYSSYSDLNSKQLFSSDYVDFNDKSSFQLNFNDLLIGEECNNEMISKISNNISGVAPTISNGNLIGNQAFGACWHPLLSSNMLDQGDNLSYLKMKSSTTRDPFTSMLSKPMKQHNSHDNGQNSNAKNQSATKSSKQNLHCSFCFNNERVRCERQKIEFNASNPKGLWNKHNNKNDKGIVTCPFLRKLVCPSCGATGDFAHTRRHCPLNNSIYK</sequence>
<evidence type="ECO:0000313" key="11">
    <source>
        <dbReference type="EMBL" id="CEF61272.1"/>
    </source>
</evidence>
<keyword evidence="12" id="KW-1185">Reference proteome</keyword>
<evidence type="ECO:0000256" key="3">
    <source>
        <dbReference type="ARBA" id="ARBA00022723"/>
    </source>
</evidence>
<proteinExistence type="inferred from homology"/>
<evidence type="ECO:0000256" key="6">
    <source>
        <dbReference type="ARBA" id="ARBA00022845"/>
    </source>
</evidence>
<evidence type="ECO:0000313" key="13">
    <source>
        <dbReference type="WBParaSite" id="SRAE_0000039800.1"/>
    </source>
</evidence>
<dbReference type="Pfam" id="PF05741">
    <property type="entry name" value="zf-nanos"/>
    <property type="match status" value="1"/>
</dbReference>
<keyword evidence="6 8" id="KW-0810">Translation regulation</keyword>
<evidence type="ECO:0000313" key="12">
    <source>
        <dbReference type="Proteomes" id="UP000035682"/>
    </source>
</evidence>
<dbReference type="InterPro" id="IPR038129">
    <property type="entry name" value="Nanos_sf"/>
</dbReference>
<dbReference type="AlphaFoldDB" id="A0A090KZK1"/>
<name>A0A090KZK1_STRRB</name>
<dbReference type="OrthoDB" id="5870823at2759"/>
<keyword evidence="3" id="KW-0479">Metal-binding</keyword>
<reference evidence="12" key="2">
    <citation type="submission" date="2014-09" db="EMBL/GenBank/DDBJ databases">
        <authorList>
            <person name="Martin A.A."/>
        </authorList>
    </citation>
    <scope>NUCLEOTIDE SEQUENCE</scope>
    <source>
        <strain evidence="12">ED321</strain>
    </source>
</reference>
<dbReference type="WBParaSite" id="SRAE_0000039800.1">
    <property type="protein sequence ID" value="SRAE_0000039800.1"/>
    <property type="gene ID" value="WBGene00256142"/>
</dbReference>
<keyword evidence="7 8" id="KW-0694">RNA-binding</keyword>
<dbReference type="GO" id="GO:0003723">
    <property type="term" value="F:RNA binding"/>
    <property type="evidence" value="ECO:0007669"/>
    <property type="project" value="UniProtKB-UniRule"/>
</dbReference>
<evidence type="ECO:0000256" key="1">
    <source>
        <dbReference type="ARBA" id="ARBA00004496"/>
    </source>
</evidence>
<evidence type="ECO:0000256" key="8">
    <source>
        <dbReference type="PROSITE-ProRule" id="PRU00855"/>
    </source>
</evidence>
<dbReference type="GeneID" id="36373640"/>
<keyword evidence="2" id="KW-0963">Cytoplasm</keyword>
<dbReference type="GO" id="GO:0006417">
    <property type="term" value="P:regulation of translation"/>
    <property type="evidence" value="ECO:0007669"/>
    <property type="project" value="UniProtKB-UniRule"/>
</dbReference>
<dbReference type="Gene3D" id="4.10.60.30">
    <property type="entry name" value="Nanos, RNA-binding domain"/>
    <property type="match status" value="1"/>
</dbReference>
<dbReference type="InterPro" id="IPR008705">
    <property type="entry name" value="Nanos/Xcar2"/>
</dbReference>
<keyword evidence="5" id="KW-0862">Zinc</keyword>
<dbReference type="CTD" id="36373640"/>
<feature type="compositionally biased region" description="Polar residues" evidence="9">
    <location>
        <begin position="190"/>
        <end position="205"/>
    </location>
</feature>
<evidence type="ECO:0000256" key="7">
    <source>
        <dbReference type="ARBA" id="ARBA00022884"/>
    </source>
</evidence>
<comment type="similarity">
    <text evidence="8">Belongs to the nanos family.</text>
</comment>
<dbReference type="GO" id="GO:0005737">
    <property type="term" value="C:cytoplasm"/>
    <property type="evidence" value="ECO:0007669"/>
    <property type="project" value="UniProtKB-SubCell"/>
</dbReference>
<dbReference type="RefSeq" id="XP_024500481.1">
    <property type="nucleotide sequence ID" value="XM_024646284.1"/>
</dbReference>
<organism evidence="11">
    <name type="scientific">Strongyloides ratti</name>
    <name type="common">Parasitic roundworm</name>
    <dbReference type="NCBI Taxonomy" id="34506"/>
    <lineage>
        <taxon>Eukaryota</taxon>
        <taxon>Metazoa</taxon>
        <taxon>Ecdysozoa</taxon>
        <taxon>Nematoda</taxon>
        <taxon>Chromadorea</taxon>
        <taxon>Rhabditida</taxon>
        <taxon>Tylenchina</taxon>
        <taxon>Panagrolaimomorpha</taxon>
        <taxon>Strongyloidoidea</taxon>
        <taxon>Strongyloididae</taxon>
        <taxon>Strongyloides</taxon>
    </lineage>
</organism>
<dbReference type="InterPro" id="IPR024161">
    <property type="entry name" value="Znf_nanos-typ"/>
</dbReference>
<dbReference type="PROSITE" id="PS51522">
    <property type="entry name" value="ZF_NANOS"/>
    <property type="match status" value="1"/>
</dbReference>
<keyword evidence="4 8" id="KW-0863">Zinc-finger</keyword>